<evidence type="ECO:0000313" key="2">
    <source>
        <dbReference type="EMBL" id="GMH99290.1"/>
    </source>
</evidence>
<evidence type="ECO:0000313" key="3">
    <source>
        <dbReference type="Proteomes" id="UP001165122"/>
    </source>
</evidence>
<feature type="compositionally biased region" description="Low complexity" evidence="1">
    <location>
        <begin position="53"/>
        <end position="65"/>
    </location>
</feature>
<feature type="region of interest" description="Disordered" evidence="1">
    <location>
        <begin position="1"/>
        <end position="65"/>
    </location>
</feature>
<proteinExistence type="predicted"/>
<accession>A0A9W7F245</accession>
<dbReference type="AlphaFoldDB" id="A0A9W7F245"/>
<sequence length="371" mass="42139">MFHIFKRKRKRKSKPQPEPQPEILHPSPKISYDSSSSETLSIASSTDDDDNPDSTPNHDTSSNFRPLHSLQQSLTTLLLPHIRNLHQTQPTLHELRHRLCPVTPWRYYHGSNKGITDDLFLTDYNLKRSEFNDLIVAVRGRGGILSPSLLSGLSIKDDTHSFHPYTLPECYTLLLNLLSVHRFQTLRKLKKVDERIEAVTEGMEEGGGDIDVLIRLVEEKNSLENVVHHVKAGIEWEVLRLKKMSGDSEILTSSISSLSVESIRTKRERELGLIVDDPEPKWGSFKEEEMTEPPTRNNGGYNNDDDNDVGGKSPIEDKDTVEYDESNSVSSEPTIQSSNGRGGDNSNSDYYRPVNTEKTLFLVDRDDRMEM</sequence>
<reference evidence="3" key="1">
    <citation type="journal article" date="2023" name="Commun. Biol.">
        <title>Genome analysis of Parmales, the sister group of diatoms, reveals the evolutionary specialization of diatoms from phago-mixotrophs to photoautotrophs.</title>
        <authorList>
            <person name="Ban H."/>
            <person name="Sato S."/>
            <person name="Yoshikawa S."/>
            <person name="Yamada K."/>
            <person name="Nakamura Y."/>
            <person name="Ichinomiya M."/>
            <person name="Sato N."/>
            <person name="Blanc-Mathieu R."/>
            <person name="Endo H."/>
            <person name="Kuwata A."/>
            <person name="Ogata H."/>
        </authorList>
    </citation>
    <scope>NUCLEOTIDE SEQUENCE [LARGE SCALE GENOMIC DNA]</scope>
    <source>
        <strain evidence="3">NIES 3700</strain>
    </source>
</reference>
<keyword evidence="3" id="KW-1185">Reference proteome</keyword>
<organism evidence="2 3">
    <name type="scientific">Triparma laevis f. longispina</name>
    <dbReference type="NCBI Taxonomy" id="1714387"/>
    <lineage>
        <taxon>Eukaryota</taxon>
        <taxon>Sar</taxon>
        <taxon>Stramenopiles</taxon>
        <taxon>Ochrophyta</taxon>
        <taxon>Bolidophyceae</taxon>
        <taxon>Parmales</taxon>
        <taxon>Triparmaceae</taxon>
        <taxon>Triparma</taxon>
    </lineage>
</organism>
<gene>
    <name evidence="2" type="ORF">TrLO_g8377</name>
</gene>
<evidence type="ECO:0000256" key="1">
    <source>
        <dbReference type="SAM" id="MobiDB-lite"/>
    </source>
</evidence>
<feature type="compositionally biased region" description="Low complexity" evidence="1">
    <location>
        <begin position="27"/>
        <end position="45"/>
    </location>
</feature>
<dbReference type="OrthoDB" id="10572449at2759"/>
<protein>
    <submittedName>
        <fullName evidence="2">Uncharacterized protein</fullName>
    </submittedName>
</protein>
<dbReference type="Proteomes" id="UP001165122">
    <property type="component" value="Unassembled WGS sequence"/>
</dbReference>
<feature type="compositionally biased region" description="Basic and acidic residues" evidence="1">
    <location>
        <begin position="278"/>
        <end position="288"/>
    </location>
</feature>
<comment type="caution">
    <text evidence="2">The sequence shown here is derived from an EMBL/GenBank/DDBJ whole genome shotgun (WGS) entry which is preliminary data.</text>
</comment>
<feature type="compositionally biased region" description="Polar residues" evidence="1">
    <location>
        <begin position="326"/>
        <end position="336"/>
    </location>
</feature>
<feature type="region of interest" description="Disordered" evidence="1">
    <location>
        <begin position="277"/>
        <end position="371"/>
    </location>
</feature>
<dbReference type="EMBL" id="BRXW01000008">
    <property type="protein sequence ID" value="GMH99290.1"/>
    <property type="molecule type" value="Genomic_DNA"/>
</dbReference>
<name>A0A9W7F245_9STRA</name>
<feature type="compositionally biased region" description="Basic residues" evidence="1">
    <location>
        <begin position="1"/>
        <end position="14"/>
    </location>
</feature>